<dbReference type="Proteomes" id="UP001259832">
    <property type="component" value="Unassembled WGS sequence"/>
</dbReference>
<name>A0AAD9GQT3_9STRA</name>
<evidence type="ECO:0000313" key="2">
    <source>
        <dbReference type="Proteomes" id="UP001259832"/>
    </source>
</evidence>
<comment type="caution">
    <text evidence="1">The sequence shown here is derived from an EMBL/GenBank/DDBJ whole genome shotgun (WGS) entry which is preliminary data.</text>
</comment>
<reference evidence="1" key="1">
    <citation type="submission" date="2023-08" db="EMBL/GenBank/DDBJ databases">
        <title>Reference Genome Resource for the Citrus Pathogen Phytophthora citrophthora.</title>
        <authorList>
            <person name="Moller H."/>
            <person name="Coetzee B."/>
            <person name="Rose L.J."/>
            <person name="Van Niekerk J.M."/>
        </authorList>
    </citation>
    <scope>NUCLEOTIDE SEQUENCE</scope>
    <source>
        <strain evidence="1">STE-U-9442</strain>
    </source>
</reference>
<proteinExistence type="predicted"/>
<dbReference type="AlphaFoldDB" id="A0AAD9GQT3"/>
<gene>
    <name evidence="1" type="ORF">P3T76_005413</name>
</gene>
<accession>A0AAD9GQT3</accession>
<keyword evidence="2" id="KW-1185">Reference proteome</keyword>
<dbReference type="EMBL" id="JASMQC010000008">
    <property type="protein sequence ID" value="KAK1942776.1"/>
    <property type="molecule type" value="Genomic_DNA"/>
</dbReference>
<evidence type="ECO:0000313" key="1">
    <source>
        <dbReference type="EMBL" id="KAK1942776.1"/>
    </source>
</evidence>
<evidence type="ECO:0008006" key="3">
    <source>
        <dbReference type="Google" id="ProtNLM"/>
    </source>
</evidence>
<sequence>MFKCIEFALGKQPNPVDVVCDFESALINAIQEHYPSTRLIGCLFHFKQACRRKMKEYALPDGEVGVAMAFAVLDMLTVIPPGKIVGQGVAWVKAKIKSRLDAKDLPYSRNKWKQF</sequence>
<protein>
    <recommendedName>
        <fullName evidence="3">MULE transposase domain-containing protein</fullName>
    </recommendedName>
</protein>
<organism evidence="1 2">
    <name type="scientific">Phytophthora citrophthora</name>
    <dbReference type="NCBI Taxonomy" id="4793"/>
    <lineage>
        <taxon>Eukaryota</taxon>
        <taxon>Sar</taxon>
        <taxon>Stramenopiles</taxon>
        <taxon>Oomycota</taxon>
        <taxon>Peronosporomycetes</taxon>
        <taxon>Peronosporales</taxon>
        <taxon>Peronosporaceae</taxon>
        <taxon>Phytophthora</taxon>
    </lineage>
</organism>